<name>A0AAV9U1G1_9PEZI</name>
<comment type="caution">
    <text evidence="1">The sequence shown here is derived from an EMBL/GenBank/DDBJ whole genome shotgun (WGS) entry which is preliminary data.</text>
</comment>
<evidence type="ECO:0000313" key="1">
    <source>
        <dbReference type="EMBL" id="KAK6330542.1"/>
    </source>
</evidence>
<gene>
    <name evidence="1" type="ORF">TWF696_003428</name>
</gene>
<keyword evidence="2" id="KW-1185">Reference proteome</keyword>
<accession>A0AAV9U1G1</accession>
<proteinExistence type="predicted"/>
<reference evidence="1 2" key="1">
    <citation type="submission" date="2019-10" db="EMBL/GenBank/DDBJ databases">
        <authorList>
            <person name="Palmer J.M."/>
        </authorList>
    </citation>
    <scope>NUCLEOTIDE SEQUENCE [LARGE SCALE GENOMIC DNA]</scope>
    <source>
        <strain evidence="1 2">TWF696</strain>
    </source>
</reference>
<sequence>MEAAPKPHARFTVTSGCLCFGALHNIWAGSFASIQAFPNVRPQPSGTVSAHQLEYNVSAKNGTWIAFHLVDIYSQQVCAWLVCHSDVDPEREVDKILRVSGSPYEEDSGSRMNDDKTNQEGVLVINRYDWGYHNKQFFDEIGEGVSEGENDFLANSNSAGLVDHAHAQDQVREWKELRPSERRPSAAGVWMYTPHAEYMFGRFGFDDAHSAARSFLFFSTNTVFTKTAFLGTDKSLRKEETHEERFQRRLQEGYDFSGIEDLRRMSTPMGGPSPFMLTPRAPPESEYRGPYKPDCYIFRAQYLDALRLYRQHPTPHLNSAEPPNVPVYNIVEFTSSLTDQLHDLLNELALSYLDQFIVPLSSNGQAAAEILFPNHGDGNSQCLDVHAYRYFTQPHADPIPNFDSASVELRTRKFLDSRSEKSSVSLDDDSIAGVCRVLAYLISEALKHANNTARDSYRKYMVPYDVRFGVYMSRDLFQLFKYSRVLWKGR</sequence>
<dbReference type="Proteomes" id="UP001375240">
    <property type="component" value="Unassembled WGS sequence"/>
</dbReference>
<evidence type="ECO:0000313" key="2">
    <source>
        <dbReference type="Proteomes" id="UP001375240"/>
    </source>
</evidence>
<protein>
    <submittedName>
        <fullName evidence="1">Uncharacterized protein</fullName>
    </submittedName>
</protein>
<dbReference type="AlphaFoldDB" id="A0AAV9U1G1"/>
<dbReference type="EMBL" id="JAVHNQ010000017">
    <property type="protein sequence ID" value="KAK6330542.1"/>
    <property type="molecule type" value="Genomic_DNA"/>
</dbReference>
<organism evidence="1 2">
    <name type="scientific">Orbilia brochopaga</name>
    <dbReference type="NCBI Taxonomy" id="3140254"/>
    <lineage>
        <taxon>Eukaryota</taxon>
        <taxon>Fungi</taxon>
        <taxon>Dikarya</taxon>
        <taxon>Ascomycota</taxon>
        <taxon>Pezizomycotina</taxon>
        <taxon>Orbiliomycetes</taxon>
        <taxon>Orbiliales</taxon>
        <taxon>Orbiliaceae</taxon>
        <taxon>Orbilia</taxon>
    </lineage>
</organism>